<organism evidence="9 10">
    <name type="scientific">Arthrobacter humicola</name>
    <dbReference type="NCBI Taxonomy" id="409291"/>
    <lineage>
        <taxon>Bacteria</taxon>
        <taxon>Bacillati</taxon>
        <taxon>Actinomycetota</taxon>
        <taxon>Actinomycetes</taxon>
        <taxon>Micrococcales</taxon>
        <taxon>Micrococcaceae</taxon>
        <taxon>Arthrobacter</taxon>
    </lineage>
</organism>
<evidence type="ECO:0000256" key="5">
    <source>
        <dbReference type="ARBA" id="ARBA00023136"/>
    </source>
</evidence>
<keyword evidence="10" id="KW-1185">Reference proteome</keyword>
<feature type="domain" description="Putative zinc-finger" evidence="8">
    <location>
        <begin position="7"/>
        <end position="37"/>
    </location>
</feature>
<dbReference type="Gene3D" id="1.10.10.1320">
    <property type="entry name" value="Anti-sigma factor, zinc-finger domain"/>
    <property type="match status" value="1"/>
</dbReference>
<evidence type="ECO:0000313" key="9">
    <source>
        <dbReference type="EMBL" id="GAA2138144.1"/>
    </source>
</evidence>
<dbReference type="EMBL" id="BAAAQB010000034">
    <property type="protein sequence ID" value="GAA2138144.1"/>
    <property type="molecule type" value="Genomic_DNA"/>
</dbReference>
<dbReference type="InterPro" id="IPR041916">
    <property type="entry name" value="Anti_sigma_zinc_sf"/>
</dbReference>
<dbReference type="PANTHER" id="PTHR37461:SF1">
    <property type="entry name" value="ANTI-SIGMA-K FACTOR RSKA"/>
    <property type="match status" value="1"/>
</dbReference>
<feature type="transmembrane region" description="Helical" evidence="7">
    <location>
        <begin position="100"/>
        <end position="122"/>
    </location>
</feature>
<dbReference type="RefSeq" id="WP_344366007.1">
    <property type="nucleotide sequence ID" value="NZ_BAAAQB010000034.1"/>
</dbReference>
<evidence type="ECO:0000313" key="10">
    <source>
        <dbReference type="Proteomes" id="UP001500102"/>
    </source>
</evidence>
<proteinExistence type="predicted"/>
<evidence type="ECO:0000259" key="8">
    <source>
        <dbReference type="Pfam" id="PF13490"/>
    </source>
</evidence>
<reference evidence="9 10" key="1">
    <citation type="journal article" date="2019" name="Int. J. Syst. Evol. Microbiol.">
        <title>The Global Catalogue of Microorganisms (GCM) 10K type strain sequencing project: providing services to taxonomists for standard genome sequencing and annotation.</title>
        <authorList>
            <consortium name="The Broad Institute Genomics Platform"/>
            <consortium name="The Broad Institute Genome Sequencing Center for Infectious Disease"/>
            <person name="Wu L."/>
            <person name="Ma J."/>
        </authorList>
    </citation>
    <scope>NUCLEOTIDE SEQUENCE [LARGE SCALE GENOMIC DNA]</scope>
    <source>
        <strain evidence="9 10">JCM 15921</strain>
    </source>
</reference>
<evidence type="ECO:0000256" key="6">
    <source>
        <dbReference type="ARBA" id="ARBA00023163"/>
    </source>
</evidence>
<gene>
    <name evidence="9" type="ORF">GCM10009825_24370</name>
</gene>
<evidence type="ECO:0000256" key="2">
    <source>
        <dbReference type="ARBA" id="ARBA00022692"/>
    </source>
</evidence>
<comment type="caution">
    <text evidence="9">The sequence shown here is derived from an EMBL/GenBank/DDBJ whole genome shotgun (WGS) entry which is preliminary data.</text>
</comment>
<keyword evidence="6" id="KW-0804">Transcription</keyword>
<evidence type="ECO:0000256" key="1">
    <source>
        <dbReference type="ARBA" id="ARBA00004167"/>
    </source>
</evidence>
<protein>
    <recommendedName>
        <fullName evidence="8">Putative zinc-finger domain-containing protein</fullName>
    </recommendedName>
</protein>
<dbReference type="InterPro" id="IPR051474">
    <property type="entry name" value="Anti-sigma-K/W_factor"/>
</dbReference>
<comment type="subcellular location">
    <subcellularLocation>
        <location evidence="1">Membrane</location>
        <topology evidence="1">Single-pass membrane protein</topology>
    </subcellularLocation>
</comment>
<keyword evidence="3 7" id="KW-1133">Transmembrane helix</keyword>
<dbReference type="InterPro" id="IPR027383">
    <property type="entry name" value="Znf_put"/>
</dbReference>
<dbReference type="Proteomes" id="UP001500102">
    <property type="component" value="Unassembled WGS sequence"/>
</dbReference>
<keyword evidence="2 7" id="KW-0812">Transmembrane</keyword>
<evidence type="ECO:0000256" key="7">
    <source>
        <dbReference type="SAM" id="Phobius"/>
    </source>
</evidence>
<evidence type="ECO:0000256" key="4">
    <source>
        <dbReference type="ARBA" id="ARBA00023015"/>
    </source>
</evidence>
<dbReference type="Pfam" id="PF13490">
    <property type="entry name" value="zf-HC2"/>
    <property type="match status" value="1"/>
</dbReference>
<dbReference type="PANTHER" id="PTHR37461">
    <property type="entry name" value="ANTI-SIGMA-K FACTOR RSKA"/>
    <property type="match status" value="1"/>
</dbReference>
<accession>A0ABN2Z7S1</accession>
<keyword evidence="4" id="KW-0805">Transcription regulation</keyword>
<sequence>MNGGGLHELLGAYLLGGLEPAEAAAFEQHLAVCADCRQELDELASLPALLDAVPVPDAVRLTAAATAARDRALVRPEPMPVPRRLLDELARRRRTVRRRWVSAVGGAAAACLALGILAGPLLNQPAKPDASYSVTASSGLEVTVGLVRKTWGTELALDARSLPVDGTLSLWVKDRDGGEDRACAWTATPTGKVRITGATPVQLAKITSVEMRNEQQQTVAVIAVPQG</sequence>
<name>A0ABN2Z7S1_9MICC</name>
<evidence type="ECO:0000256" key="3">
    <source>
        <dbReference type="ARBA" id="ARBA00022989"/>
    </source>
</evidence>
<keyword evidence="5 7" id="KW-0472">Membrane</keyword>